<protein>
    <recommendedName>
        <fullName evidence="3">DUF2141 domain-containing protein</fullName>
    </recommendedName>
</protein>
<dbReference type="EMBL" id="LNTY01000003">
    <property type="protein sequence ID" value="KXF83592.1"/>
    <property type="molecule type" value="Genomic_DNA"/>
</dbReference>
<proteinExistence type="predicted"/>
<organism evidence="1 2">
    <name type="scientific">Enterovibrio coralii</name>
    <dbReference type="NCBI Taxonomy" id="294935"/>
    <lineage>
        <taxon>Bacteria</taxon>
        <taxon>Pseudomonadati</taxon>
        <taxon>Pseudomonadota</taxon>
        <taxon>Gammaproteobacteria</taxon>
        <taxon>Vibrionales</taxon>
        <taxon>Vibrionaceae</taxon>
        <taxon>Enterovibrio</taxon>
    </lineage>
</organism>
<dbReference type="AlphaFoldDB" id="A0A135IDQ0"/>
<comment type="caution">
    <text evidence="1">The sequence shown here is derived from an EMBL/GenBank/DDBJ whole genome shotgun (WGS) entry which is preliminary data.</text>
</comment>
<sequence length="136" mass="14888">MLIGAIAMSTNATESKVTIAVKGIDVSRPGKVLVMLFAEEGFPKQHDKALRIISLNTTKTEQVVTFDETPQVFAVKVLHDEDEDGRVTKNWTGIWPKEGLGFSNGARITFKAPSFASARLDRNSVASPIVITVRYP</sequence>
<dbReference type="InterPro" id="IPR018673">
    <property type="entry name" value="DUF2141"/>
</dbReference>
<reference evidence="1 2" key="1">
    <citation type="submission" date="2015-11" db="EMBL/GenBank/DDBJ databases">
        <title>Genomic Taxonomy of the Vibrionaceae.</title>
        <authorList>
            <person name="Gomez-Gil B."/>
            <person name="Enciso-Ibarra J."/>
        </authorList>
    </citation>
    <scope>NUCLEOTIDE SEQUENCE [LARGE SCALE GENOMIC DNA]</scope>
    <source>
        <strain evidence="1 2">CAIM 912</strain>
    </source>
</reference>
<dbReference type="Proteomes" id="UP000070529">
    <property type="component" value="Unassembled WGS sequence"/>
</dbReference>
<keyword evidence="2" id="KW-1185">Reference proteome</keyword>
<dbReference type="Pfam" id="PF09912">
    <property type="entry name" value="DUF2141"/>
    <property type="match status" value="1"/>
</dbReference>
<evidence type="ECO:0000313" key="1">
    <source>
        <dbReference type="EMBL" id="KXF83592.1"/>
    </source>
</evidence>
<accession>A0A135IDQ0</accession>
<name>A0A135IDQ0_9GAMM</name>
<evidence type="ECO:0000313" key="2">
    <source>
        <dbReference type="Proteomes" id="UP000070529"/>
    </source>
</evidence>
<evidence type="ECO:0008006" key="3">
    <source>
        <dbReference type="Google" id="ProtNLM"/>
    </source>
</evidence>
<gene>
    <name evidence="1" type="ORF">ATN88_24460</name>
</gene>
<dbReference type="STRING" id="294935.ATN88_24460"/>